<feature type="region of interest" description="Disordered" evidence="2">
    <location>
        <begin position="1039"/>
        <end position="1069"/>
    </location>
</feature>
<keyword evidence="3" id="KW-0732">Signal</keyword>
<evidence type="ECO:0000256" key="3">
    <source>
        <dbReference type="SAM" id="SignalP"/>
    </source>
</evidence>
<evidence type="ECO:0000256" key="1">
    <source>
        <dbReference type="PROSITE-ProRule" id="PRU01005"/>
    </source>
</evidence>
<proteinExistence type="predicted"/>
<feature type="compositionally biased region" description="Polar residues" evidence="2">
    <location>
        <begin position="461"/>
        <end position="472"/>
    </location>
</feature>
<feature type="compositionally biased region" description="Polar residues" evidence="2">
    <location>
        <begin position="1039"/>
        <end position="1058"/>
    </location>
</feature>
<evidence type="ECO:0000256" key="2">
    <source>
        <dbReference type="SAM" id="MobiDB-lite"/>
    </source>
</evidence>
<protein>
    <recommendedName>
        <fullName evidence="4">ShKT domain-containing protein</fullName>
    </recommendedName>
</protein>
<dbReference type="STRING" id="6277.A0A498SAP2"/>
<evidence type="ECO:0000313" key="5">
    <source>
        <dbReference type="EMBL" id="VBB29110.1"/>
    </source>
</evidence>
<dbReference type="OrthoDB" id="5865159at2759"/>
<feature type="compositionally biased region" description="Polar residues" evidence="2">
    <location>
        <begin position="1007"/>
        <end position="1027"/>
    </location>
</feature>
<name>A0A498SAP2_ACAVI</name>
<feature type="compositionally biased region" description="Polar residues" evidence="2">
    <location>
        <begin position="976"/>
        <end position="985"/>
    </location>
</feature>
<feature type="compositionally biased region" description="Basic and acidic residues" evidence="2">
    <location>
        <begin position="1269"/>
        <end position="1284"/>
    </location>
</feature>
<feature type="region of interest" description="Disordered" evidence="2">
    <location>
        <begin position="1269"/>
        <end position="1291"/>
    </location>
</feature>
<feature type="domain" description="ShKT" evidence="4">
    <location>
        <begin position="1498"/>
        <end position="1535"/>
    </location>
</feature>
<sequence>MNKQIFNTVAAILLIFSITFAQQQNERLSRRGLSFSKDNTVLSSSPIEESLPISVVTSDRVHREADIYRRGNIFGLRNHRVSTAHHVNASKFLTDSNSLVKVYGEANPSKTDEHLLDIEANTQIVNVGNRPLSLIPSGESIPLSISGYGPPEEKLDIAETNHQAETIKEIQAILHSDIENPYDGGVPDTEAITAETPSDSNRENKSDLPLITSTEKTVILSEAATSTIRSEDFRKTESVIKSNVSDMEPIKSSTEACAQNCSVTTESSMGTDEGTIEMVTEASTDRRKGATVLSTGISKESYDVSTEQFENASIGTEDVEISTIEGEKTESVSEGYGTVFDTKKAEIVLKTKLQNISSADAKVMPSESVTESFTNDDIMHTQTKSIDDAEDFGYGMASKTIKEQSTTEKSPSSISENSLGAYKVESTSNLGEAAYSATSSPMIGEETKYKGQEKPYENGSKPDSNTEEIYSSQQKITKVSGDTYQNQENIDKTEMQTNTDQSSISTKHWSGNVEVTLPITNGTATDTLYVTEDSEISKIISSPIIEPEEDISGYETYSKPKVTAISSKVGLPGLNKESASQLSKSIEEATMVPRISTETKMRNEKAKMTLESTVTGLGDLKSSTESNMVVTETIESPKETSLTSVEQSSEYRAVTPEYIAESTYGKEEATELRKTNDGVETSAVAPYDTNEKVVPDTTSVTSSSASVTSESVAYGTAELVKTSVSEKLAKVSKSDEGLGLAGYGKAGPSEQVQKDQDLMPLVSSTEESGVSTTKTPEETIQRNELQTMMVSKQLMNHNEEIATSESSKISSTTATSSNEATMSEEVTRSEQQPSDYRELSVTADDYHESNKEVSSEQATIYKEQVTEYELLTSAISKGDITTEKGVNATARLQSKYADIRTTPGDFGYGGKKGVIEENDSDAIDTLVNSISTINVEESTENPYANQLHTKLTENAKISKPTGESVVTESIEKITSGRGTVTNESDGSAPESDVTENPFNLSDYYPTSEETTNELSRSDENLTGQSEIAESTLISITETSEIASVNERTTSHTSLTSENPESEAASYAVSEGGKFTGTSTAETTVLAQVKSNETSTDTNDFGYGEKLEENTEAQLIEQNQDSRTFVTAAESILTTGEIQFSDEIKTESVQKSLATETPSEIETDSTIKDFETSQQNHTEIDDILTSSSLNKEAIETTGISETDRSALLHKTYPQETTESTLMRIVTNGVEMSIPYDIHEEAPKIIAMIKVTKKGPSKLADDIIASTKAARKEEIHDSTETTKEFEAGSITSEEMNEVKNEIESISSETSWASPEFSDVTTAAKNTESEFYSENTANISVRISMGPENFGYENVNELTSPSEISTKITMTELPINLTETSIATESSVSNKYTNSKMFADAESKGDEEFSGTVPSITSNALTDSSTVTQKMLTTHGEIITTEEEKNIPINIPNSGKDFGYGDDTDELSNSAAFSSITISDEQKQRDQSVLRNTGRPFTLNCDEEIDEKGDLCKEWAKAGLCDAHRPTMFLFCRRTCLCIGPPIDLLI</sequence>
<dbReference type="InterPro" id="IPR003582">
    <property type="entry name" value="ShKT_dom"/>
</dbReference>
<feature type="compositionally biased region" description="Basic and acidic residues" evidence="2">
    <location>
        <begin position="447"/>
        <end position="456"/>
    </location>
</feature>
<comment type="caution">
    <text evidence="1">Lacks conserved residue(s) required for the propagation of feature annotation.</text>
</comment>
<evidence type="ECO:0000259" key="4">
    <source>
        <dbReference type="PROSITE" id="PS51670"/>
    </source>
</evidence>
<gene>
    <name evidence="5" type="ORF">NAV_LOCUS3918</name>
</gene>
<evidence type="ECO:0000313" key="6">
    <source>
        <dbReference type="Proteomes" id="UP000276991"/>
    </source>
</evidence>
<dbReference type="EMBL" id="UPTC01000539">
    <property type="protein sequence ID" value="VBB29110.1"/>
    <property type="molecule type" value="Genomic_DNA"/>
</dbReference>
<reference evidence="5 6" key="1">
    <citation type="submission" date="2018-08" db="EMBL/GenBank/DDBJ databases">
        <authorList>
            <person name="Laetsch R D."/>
            <person name="Stevens L."/>
            <person name="Kumar S."/>
            <person name="Blaxter L. M."/>
        </authorList>
    </citation>
    <scope>NUCLEOTIDE SEQUENCE [LARGE SCALE GENOMIC DNA]</scope>
</reference>
<feature type="region of interest" description="Disordered" evidence="2">
    <location>
        <begin position="447"/>
        <end position="472"/>
    </location>
</feature>
<feature type="region of interest" description="Disordered" evidence="2">
    <location>
        <begin position="732"/>
        <end position="755"/>
    </location>
</feature>
<feature type="signal peptide" evidence="3">
    <location>
        <begin position="1"/>
        <end position="21"/>
    </location>
</feature>
<dbReference type="Proteomes" id="UP000276991">
    <property type="component" value="Unassembled WGS sequence"/>
</dbReference>
<keyword evidence="6" id="KW-1185">Reference proteome</keyword>
<dbReference type="PROSITE" id="PS51670">
    <property type="entry name" value="SHKT"/>
    <property type="match status" value="1"/>
</dbReference>
<organism evidence="5 6">
    <name type="scientific">Acanthocheilonema viteae</name>
    <name type="common">Filarial nematode worm</name>
    <name type="synonym">Dipetalonema viteae</name>
    <dbReference type="NCBI Taxonomy" id="6277"/>
    <lineage>
        <taxon>Eukaryota</taxon>
        <taxon>Metazoa</taxon>
        <taxon>Ecdysozoa</taxon>
        <taxon>Nematoda</taxon>
        <taxon>Chromadorea</taxon>
        <taxon>Rhabditida</taxon>
        <taxon>Spirurina</taxon>
        <taxon>Spiruromorpha</taxon>
        <taxon>Filarioidea</taxon>
        <taxon>Onchocercidae</taxon>
        <taxon>Acanthocheilonema</taxon>
    </lineage>
</organism>
<feature type="region of interest" description="Disordered" evidence="2">
    <location>
        <begin position="958"/>
        <end position="1027"/>
    </location>
</feature>
<accession>A0A498SAP2</accession>
<feature type="region of interest" description="Disordered" evidence="2">
    <location>
        <begin position="800"/>
        <end position="837"/>
    </location>
</feature>
<feature type="compositionally biased region" description="Low complexity" evidence="2">
    <location>
        <begin position="801"/>
        <end position="824"/>
    </location>
</feature>
<feature type="chain" id="PRO_5019807681" description="ShKT domain-containing protein" evidence="3">
    <location>
        <begin position="22"/>
        <end position="1544"/>
    </location>
</feature>